<reference evidence="3" key="1">
    <citation type="submission" date="2023-03" db="EMBL/GenBank/DDBJ databases">
        <title>Massive genome expansion in bonnet fungi (Mycena s.s.) driven by repeated elements and novel gene families across ecological guilds.</title>
        <authorList>
            <consortium name="Lawrence Berkeley National Laboratory"/>
            <person name="Harder C.B."/>
            <person name="Miyauchi S."/>
            <person name="Viragh M."/>
            <person name="Kuo A."/>
            <person name="Thoen E."/>
            <person name="Andreopoulos B."/>
            <person name="Lu D."/>
            <person name="Skrede I."/>
            <person name="Drula E."/>
            <person name="Henrissat B."/>
            <person name="Morin E."/>
            <person name="Kohler A."/>
            <person name="Barry K."/>
            <person name="LaButti K."/>
            <person name="Morin E."/>
            <person name="Salamov A."/>
            <person name="Lipzen A."/>
            <person name="Mereny Z."/>
            <person name="Hegedus B."/>
            <person name="Baldrian P."/>
            <person name="Stursova M."/>
            <person name="Weitz H."/>
            <person name="Taylor A."/>
            <person name="Grigoriev I.V."/>
            <person name="Nagy L.G."/>
            <person name="Martin F."/>
            <person name="Kauserud H."/>
        </authorList>
    </citation>
    <scope>NUCLEOTIDE SEQUENCE</scope>
    <source>
        <strain evidence="3">CBHHK188m</strain>
    </source>
</reference>
<feature type="compositionally biased region" description="Low complexity" evidence="2">
    <location>
        <begin position="298"/>
        <end position="316"/>
    </location>
</feature>
<name>A0AAD7IKP1_9AGAR</name>
<evidence type="ECO:0000313" key="4">
    <source>
        <dbReference type="Proteomes" id="UP001215280"/>
    </source>
</evidence>
<gene>
    <name evidence="3" type="ORF">DFH07DRAFT_36140</name>
</gene>
<organism evidence="3 4">
    <name type="scientific">Mycena maculata</name>
    <dbReference type="NCBI Taxonomy" id="230809"/>
    <lineage>
        <taxon>Eukaryota</taxon>
        <taxon>Fungi</taxon>
        <taxon>Dikarya</taxon>
        <taxon>Basidiomycota</taxon>
        <taxon>Agaricomycotina</taxon>
        <taxon>Agaricomycetes</taxon>
        <taxon>Agaricomycetidae</taxon>
        <taxon>Agaricales</taxon>
        <taxon>Marasmiineae</taxon>
        <taxon>Mycenaceae</taxon>
        <taxon>Mycena</taxon>
    </lineage>
</organism>
<feature type="compositionally biased region" description="Pro residues" evidence="2">
    <location>
        <begin position="282"/>
        <end position="297"/>
    </location>
</feature>
<proteinExistence type="predicted"/>
<evidence type="ECO:0000256" key="2">
    <source>
        <dbReference type="SAM" id="MobiDB-lite"/>
    </source>
</evidence>
<dbReference type="EMBL" id="JARJLG010000112">
    <property type="protein sequence ID" value="KAJ7743511.1"/>
    <property type="molecule type" value="Genomic_DNA"/>
</dbReference>
<sequence>MAHRWASPPPPTDTADDSEPDPYASVAEVLERALSDVRAMPKTPMIKLTEAEARYDALRVEIAGLRESLRESQAERQRALTEVILRNAVFLNGVNDAFESSRSRFHAKEVEMLAMKELHEQQRTELTAHIVELTADMATLREVTTSDREEVEKEREALAKEREVLSTQRAALEADQDAFLNARRSIAQNMERMTGWINPNRIPTRPTVPGIAMPEHDRIVSIDSTIPSRRRAETDASTTDETNPCKRARTEEKTASQSVLPPPRRIVLAKPSHYETAYTSSNPPPEATPTPPHPTPTPTQSRSSSSPSAYRVSSRAMNNALTRPYRF</sequence>
<evidence type="ECO:0000256" key="1">
    <source>
        <dbReference type="SAM" id="Coils"/>
    </source>
</evidence>
<comment type="caution">
    <text evidence="3">The sequence shown here is derived from an EMBL/GenBank/DDBJ whole genome shotgun (WGS) entry which is preliminary data.</text>
</comment>
<keyword evidence="1" id="KW-0175">Coiled coil</keyword>
<feature type="coiled-coil region" evidence="1">
    <location>
        <begin position="141"/>
        <end position="175"/>
    </location>
</feature>
<keyword evidence="4" id="KW-1185">Reference proteome</keyword>
<accession>A0AAD7IKP1</accession>
<dbReference type="AlphaFoldDB" id="A0AAD7IKP1"/>
<protein>
    <submittedName>
        <fullName evidence="3">Uncharacterized protein</fullName>
    </submittedName>
</protein>
<feature type="region of interest" description="Disordered" evidence="2">
    <location>
        <begin position="1"/>
        <end position="22"/>
    </location>
</feature>
<feature type="region of interest" description="Disordered" evidence="2">
    <location>
        <begin position="220"/>
        <end position="327"/>
    </location>
</feature>
<dbReference type="Proteomes" id="UP001215280">
    <property type="component" value="Unassembled WGS sequence"/>
</dbReference>
<evidence type="ECO:0000313" key="3">
    <source>
        <dbReference type="EMBL" id="KAJ7743511.1"/>
    </source>
</evidence>
<feature type="coiled-coil region" evidence="1">
    <location>
        <begin position="48"/>
        <end position="82"/>
    </location>
</feature>